<dbReference type="HOGENOM" id="CLU_022829_2_0_1"/>
<evidence type="ECO:0000256" key="4">
    <source>
        <dbReference type="ARBA" id="ARBA00012784"/>
    </source>
</evidence>
<evidence type="ECO:0000256" key="1">
    <source>
        <dbReference type="ARBA" id="ARBA00001947"/>
    </source>
</evidence>
<evidence type="ECO:0000313" key="11">
    <source>
        <dbReference type="EMBL" id="KIM79690.1"/>
    </source>
</evidence>
<keyword evidence="7" id="KW-0732">Signal</keyword>
<comment type="catalytic activity">
    <reaction evidence="9">
        <text>adenosine + H2O + H(+) = inosine + NH4(+)</text>
        <dbReference type="Rhea" id="RHEA:24408"/>
        <dbReference type="ChEBI" id="CHEBI:15377"/>
        <dbReference type="ChEBI" id="CHEBI:15378"/>
        <dbReference type="ChEBI" id="CHEBI:16335"/>
        <dbReference type="ChEBI" id="CHEBI:17596"/>
        <dbReference type="ChEBI" id="CHEBI:28938"/>
        <dbReference type="EC" id="3.5.4.4"/>
    </reaction>
</comment>
<dbReference type="GO" id="GO:0006154">
    <property type="term" value="P:adenosine catabolic process"/>
    <property type="evidence" value="ECO:0007669"/>
    <property type="project" value="InterPro"/>
</dbReference>
<accession>A0A0C3F4T2</accession>
<reference evidence="12" key="2">
    <citation type="submission" date="2015-01" db="EMBL/GenBank/DDBJ databases">
        <title>Evolutionary Origins and Diversification of the Mycorrhizal Mutualists.</title>
        <authorList>
            <consortium name="DOE Joint Genome Institute"/>
            <consortium name="Mycorrhizal Genomics Consortium"/>
            <person name="Kohler A."/>
            <person name="Kuo A."/>
            <person name="Nagy L.G."/>
            <person name="Floudas D."/>
            <person name="Copeland A."/>
            <person name="Barry K.W."/>
            <person name="Cichocki N."/>
            <person name="Veneault-Fourrey C."/>
            <person name="LaButti K."/>
            <person name="Lindquist E.A."/>
            <person name="Lipzen A."/>
            <person name="Lundell T."/>
            <person name="Morin E."/>
            <person name="Murat C."/>
            <person name="Riley R."/>
            <person name="Ohm R."/>
            <person name="Sun H."/>
            <person name="Tunlid A."/>
            <person name="Henrissat B."/>
            <person name="Grigoriev I.V."/>
            <person name="Hibbett D.S."/>
            <person name="Martin F."/>
        </authorList>
    </citation>
    <scope>NUCLEOTIDE SEQUENCE [LARGE SCALE GENOMIC DNA]</scope>
    <source>
        <strain evidence="12">F 1598</strain>
    </source>
</reference>
<dbReference type="EC" id="3.5.4.4" evidence="4"/>
<dbReference type="GO" id="GO:0046103">
    <property type="term" value="P:inosine biosynthetic process"/>
    <property type="evidence" value="ECO:0007669"/>
    <property type="project" value="TreeGrafter"/>
</dbReference>
<reference evidence="11 12" key="1">
    <citation type="submission" date="2014-04" db="EMBL/GenBank/DDBJ databases">
        <authorList>
            <consortium name="DOE Joint Genome Institute"/>
            <person name="Kuo A."/>
            <person name="Tarkka M."/>
            <person name="Buscot F."/>
            <person name="Kohler A."/>
            <person name="Nagy L.G."/>
            <person name="Floudas D."/>
            <person name="Copeland A."/>
            <person name="Barry K.W."/>
            <person name="Cichocki N."/>
            <person name="Veneault-Fourrey C."/>
            <person name="LaButti K."/>
            <person name="Lindquist E.A."/>
            <person name="Lipzen A."/>
            <person name="Lundell T."/>
            <person name="Morin E."/>
            <person name="Murat C."/>
            <person name="Sun H."/>
            <person name="Tunlid A."/>
            <person name="Henrissat B."/>
            <person name="Grigoriev I.V."/>
            <person name="Hibbett D.S."/>
            <person name="Martin F."/>
            <person name="Nordberg H.P."/>
            <person name="Cantor M.N."/>
            <person name="Hua S.X."/>
        </authorList>
    </citation>
    <scope>NUCLEOTIDE SEQUENCE [LARGE SCALE GENOMIC DNA]</scope>
    <source>
        <strain evidence="11 12">F 1598</strain>
    </source>
</reference>
<evidence type="ECO:0000313" key="12">
    <source>
        <dbReference type="Proteomes" id="UP000054166"/>
    </source>
</evidence>
<dbReference type="PANTHER" id="PTHR11409">
    <property type="entry name" value="ADENOSINE DEAMINASE"/>
    <property type="match status" value="1"/>
</dbReference>
<dbReference type="InParanoid" id="A0A0C3F4T2"/>
<dbReference type="STRING" id="765440.A0A0C3F4T2"/>
<dbReference type="SUPFAM" id="SSF51556">
    <property type="entry name" value="Metallo-dependent hydrolases"/>
    <property type="match status" value="1"/>
</dbReference>
<dbReference type="Proteomes" id="UP000054166">
    <property type="component" value="Unassembled WGS sequence"/>
</dbReference>
<evidence type="ECO:0000256" key="7">
    <source>
        <dbReference type="ARBA" id="ARBA00022729"/>
    </source>
</evidence>
<dbReference type="InterPro" id="IPR001365">
    <property type="entry name" value="A_deaminase_dom"/>
</dbReference>
<dbReference type="Gene3D" id="3.20.20.140">
    <property type="entry name" value="Metal-dependent hydrolases"/>
    <property type="match status" value="1"/>
</dbReference>
<evidence type="ECO:0000256" key="5">
    <source>
        <dbReference type="ARBA" id="ARBA00022525"/>
    </source>
</evidence>
<comment type="cofactor">
    <cofactor evidence="1">
        <name>Zn(2+)</name>
        <dbReference type="ChEBI" id="CHEBI:29105"/>
    </cofactor>
</comment>
<keyword evidence="5" id="KW-0964">Secreted</keyword>
<dbReference type="OrthoDB" id="7202371at2759"/>
<evidence type="ECO:0000256" key="2">
    <source>
        <dbReference type="ARBA" id="ARBA00004613"/>
    </source>
</evidence>
<dbReference type="GO" id="GO:0005615">
    <property type="term" value="C:extracellular space"/>
    <property type="evidence" value="ECO:0007669"/>
    <property type="project" value="InterPro"/>
</dbReference>
<keyword evidence="8" id="KW-0378">Hydrolase</keyword>
<evidence type="ECO:0000256" key="8">
    <source>
        <dbReference type="ARBA" id="ARBA00022801"/>
    </source>
</evidence>
<comment type="similarity">
    <text evidence="3">Belongs to the metallo-dependent hydrolases superfamily. Adenosine and AMP deaminases family. ADGF subfamily.</text>
</comment>
<protein>
    <recommendedName>
        <fullName evidence="4">adenosine deaminase</fullName>
        <ecNumber evidence="4">3.5.4.4</ecNumber>
    </recommendedName>
</protein>
<dbReference type="GO" id="GO:0046872">
    <property type="term" value="F:metal ion binding"/>
    <property type="evidence" value="ECO:0007669"/>
    <property type="project" value="UniProtKB-KW"/>
</dbReference>
<dbReference type="Pfam" id="PF00962">
    <property type="entry name" value="A_deaminase"/>
    <property type="match status" value="1"/>
</dbReference>
<dbReference type="InterPro" id="IPR006331">
    <property type="entry name" value="ADGF"/>
</dbReference>
<dbReference type="PANTHER" id="PTHR11409:SF39">
    <property type="entry name" value="ADENOSINE DEAMINASE 2"/>
    <property type="match status" value="1"/>
</dbReference>
<feature type="domain" description="Adenosine deaminase" evidence="10">
    <location>
        <begin position="207"/>
        <end position="508"/>
    </location>
</feature>
<gene>
    <name evidence="11" type="ORF">PILCRDRAFT_74115</name>
</gene>
<dbReference type="NCBIfam" id="TIGR01431">
    <property type="entry name" value="adm_rel"/>
    <property type="match status" value="1"/>
</dbReference>
<organism evidence="11 12">
    <name type="scientific">Piloderma croceum (strain F 1598)</name>
    <dbReference type="NCBI Taxonomy" id="765440"/>
    <lineage>
        <taxon>Eukaryota</taxon>
        <taxon>Fungi</taxon>
        <taxon>Dikarya</taxon>
        <taxon>Basidiomycota</taxon>
        <taxon>Agaricomycotina</taxon>
        <taxon>Agaricomycetes</taxon>
        <taxon>Agaricomycetidae</taxon>
        <taxon>Atheliales</taxon>
        <taxon>Atheliaceae</taxon>
        <taxon>Piloderma</taxon>
    </lineage>
</organism>
<dbReference type="InterPro" id="IPR032466">
    <property type="entry name" value="Metal_Hydrolase"/>
</dbReference>
<dbReference type="GO" id="GO:0004000">
    <property type="term" value="F:adenosine deaminase activity"/>
    <property type="evidence" value="ECO:0007669"/>
    <property type="project" value="InterPro"/>
</dbReference>
<dbReference type="FunFam" id="3.20.20.140:FF:000017">
    <property type="entry name" value="Adenosine deaminase 2"/>
    <property type="match status" value="1"/>
</dbReference>
<sequence length="529" mass="59393">MSQSDVAEYNARRAAFINDDRALRPDYANAAGRSAVEIAADRVIREIRAFEASSIWDGEHQNIQHPFPGMEFLTGGDVIIQTRLFKILTKMPKGALLHAHLEASVNAQVLLRLALQQPAIHVRAAKPINAFTVASTLPEFKALPKDDFSDGAGLTEPSYVANDWVSIRKARGTFDQALGGPLGFDKWVTGALTINPNEAYRTHNTVPKIWKKFQETFATSTPLVFFAPIWADYIREFLITSIDDGISYIEARVGFLFKYMYGPDGQENVPHREWLIAFDKVVNDIKDDLKKQGREDEFVGARIIYCTVRFISPEELEWYTEDCLTLKQEFPHIIAGFDLVGSEDDLRPLVDYIGSLLRFQARQKELGLDIPFMFHAGETLGDGTKADDNLYDALLLGTKRIGHGFSLMKHPKLVQICREKGILIEVCPISNEILRLTSSMPMHPLPSLINHGIPVALCSDDSAVFGNMGLSFDFFQVLVASEVTGLIQLGEMARDSIRYSTLDEEAKGRTMGLWERRWDRFVEEIGTGM</sequence>
<name>A0A0C3F4T2_PILCF</name>
<evidence type="ECO:0000259" key="10">
    <source>
        <dbReference type="Pfam" id="PF00962"/>
    </source>
</evidence>
<evidence type="ECO:0000256" key="9">
    <source>
        <dbReference type="ARBA" id="ARBA00047764"/>
    </source>
</evidence>
<dbReference type="InterPro" id="IPR006330">
    <property type="entry name" value="Ado/ade_deaminase"/>
</dbReference>
<keyword evidence="6" id="KW-0479">Metal-binding</keyword>
<dbReference type="AlphaFoldDB" id="A0A0C3F4T2"/>
<evidence type="ECO:0000256" key="3">
    <source>
        <dbReference type="ARBA" id="ARBA00006083"/>
    </source>
</evidence>
<evidence type="ECO:0000256" key="6">
    <source>
        <dbReference type="ARBA" id="ARBA00022723"/>
    </source>
</evidence>
<dbReference type="EMBL" id="KN833008">
    <property type="protein sequence ID" value="KIM79690.1"/>
    <property type="molecule type" value="Genomic_DNA"/>
</dbReference>
<proteinExistence type="inferred from homology"/>
<comment type="subcellular location">
    <subcellularLocation>
        <location evidence="2">Secreted</location>
    </subcellularLocation>
</comment>
<keyword evidence="12" id="KW-1185">Reference proteome</keyword>